<feature type="domain" description="Peptidoglycan binding-like" evidence="4">
    <location>
        <begin position="223"/>
        <end position="282"/>
    </location>
</feature>
<dbReference type="InterPro" id="IPR036366">
    <property type="entry name" value="PGBDSf"/>
</dbReference>
<dbReference type="CDD" id="cd00599">
    <property type="entry name" value="GH25_muramidase"/>
    <property type="match status" value="1"/>
</dbReference>
<evidence type="ECO:0000256" key="1">
    <source>
        <dbReference type="ARBA" id="ARBA00010646"/>
    </source>
</evidence>
<evidence type="ECO:0000313" key="5">
    <source>
        <dbReference type="EMBL" id="NJP42264.1"/>
    </source>
</evidence>
<dbReference type="PANTHER" id="PTHR34135">
    <property type="entry name" value="LYSOZYME"/>
    <property type="match status" value="1"/>
</dbReference>
<dbReference type="SUPFAM" id="SSF47090">
    <property type="entry name" value="PGBD-like"/>
    <property type="match status" value="1"/>
</dbReference>
<dbReference type="InterPro" id="IPR017853">
    <property type="entry name" value="GH"/>
</dbReference>
<evidence type="ECO:0000256" key="3">
    <source>
        <dbReference type="ARBA" id="ARBA00023295"/>
    </source>
</evidence>
<dbReference type="InterPro" id="IPR036365">
    <property type="entry name" value="PGBD-like_sf"/>
</dbReference>
<comment type="similarity">
    <text evidence="1">Belongs to the glycosyl hydrolase 25 family.</text>
</comment>
<dbReference type="SMART" id="SM00641">
    <property type="entry name" value="Glyco_25"/>
    <property type="match status" value="1"/>
</dbReference>
<comment type="caution">
    <text evidence="5">The sequence shown here is derived from an EMBL/GenBank/DDBJ whole genome shotgun (WGS) entry which is preliminary data.</text>
</comment>
<dbReference type="InterPro" id="IPR018077">
    <property type="entry name" value="Glyco_hydro_fam25_subgr"/>
</dbReference>
<dbReference type="InterPro" id="IPR002477">
    <property type="entry name" value="Peptidoglycan-bd-like"/>
</dbReference>
<dbReference type="PANTHER" id="PTHR34135:SF2">
    <property type="entry name" value="LYSOZYME"/>
    <property type="match status" value="1"/>
</dbReference>
<dbReference type="Proteomes" id="UP000734511">
    <property type="component" value="Unassembled WGS sequence"/>
</dbReference>
<dbReference type="Gene3D" id="3.20.20.80">
    <property type="entry name" value="Glycosidases"/>
    <property type="match status" value="1"/>
</dbReference>
<keyword evidence="6" id="KW-1185">Reference proteome</keyword>
<dbReference type="PROSITE" id="PS51904">
    <property type="entry name" value="GLYCOSYL_HYDROL_F25_2"/>
    <property type="match status" value="1"/>
</dbReference>
<proteinExistence type="inferred from homology"/>
<gene>
    <name evidence="5" type="ORF">HCN08_02365</name>
</gene>
<dbReference type="EMBL" id="JAATEJ010000001">
    <property type="protein sequence ID" value="NJP42264.1"/>
    <property type="molecule type" value="Genomic_DNA"/>
</dbReference>
<name>A0ABX0ZJ99_9ACTN</name>
<dbReference type="GO" id="GO:0016787">
    <property type="term" value="F:hydrolase activity"/>
    <property type="evidence" value="ECO:0007669"/>
    <property type="project" value="UniProtKB-KW"/>
</dbReference>
<dbReference type="Gene3D" id="1.10.101.10">
    <property type="entry name" value="PGBD-like superfamily/PGBD"/>
    <property type="match status" value="1"/>
</dbReference>
<reference evidence="5 6" key="1">
    <citation type="submission" date="2020-03" db="EMBL/GenBank/DDBJ databases">
        <title>WGS of actinomycetes isolated from Thailand.</title>
        <authorList>
            <person name="Thawai C."/>
        </authorList>
    </citation>
    <scope>NUCLEOTIDE SEQUENCE [LARGE SCALE GENOMIC DNA]</scope>
    <source>
        <strain evidence="5 6">PRB2-1</strain>
    </source>
</reference>
<dbReference type="RefSeq" id="WP_167981099.1">
    <property type="nucleotide sequence ID" value="NZ_JAATEJ010000001.1"/>
</dbReference>
<organism evidence="5 6">
    <name type="scientific">Actinacidiphila epipremni</name>
    <dbReference type="NCBI Taxonomy" id="2053013"/>
    <lineage>
        <taxon>Bacteria</taxon>
        <taxon>Bacillati</taxon>
        <taxon>Actinomycetota</taxon>
        <taxon>Actinomycetes</taxon>
        <taxon>Kitasatosporales</taxon>
        <taxon>Streptomycetaceae</taxon>
        <taxon>Actinacidiphila</taxon>
    </lineage>
</organism>
<sequence>MSTTVNGVDVASYQASDYPTAGLDFVVVKATEGSSYVNPKHSGQVATARAHGLVVGHYHFVRPGSMSAQVDYFLAHAGAKAGDFLALDWEDPGVSNADKDAWLHDAKSKVPEHRVIMYSNRDYWLHRDITSYCADGLWIADPSAPKGKPRVEHPWLFHQYSSAGGIDRNVGNFASRAALASWAGARTPKPPAKPAAPKVDLSNLIAAAKADPKGKQGHQTHAADVRIVEAALKAEGYLTPQYAGDGSFGSVTVAAYAKWQRHLGYSGHDADGIPGKASLTALGKRHGFTVTA</sequence>
<keyword evidence="2 5" id="KW-0378">Hydrolase</keyword>
<keyword evidence="3" id="KW-0326">Glycosidase</keyword>
<evidence type="ECO:0000259" key="4">
    <source>
        <dbReference type="Pfam" id="PF01471"/>
    </source>
</evidence>
<dbReference type="SUPFAM" id="SSF51445">
    <property type="entry name" value="(Trans)glycosidases"/>
    <property type="match status" value="1"/>
</dbReference>
<evidence type="ECO:0000256" key="2">
    <source>
        <dbReference type="ARBA" id="ARBA00022801"/>
    </source>
</evidence>
<dbReference type="InterPro" id="IPR002053">
    <property type="entry name" value="Glyco_hydro_25"/>
</dbReference>
<evidence type="ECO:0000313" key="6">
    <source>
        <dbReference type="Proteomes" id="UP000734511"/>
    </source>
</evidence>
<dbReference type="Pfam" id="PF01471">
    <property type="entry name" value="PG_binding_1"/>
    <property type="match status" value="1"/>
</dbReference>
<accession>A0ABX0ZJ99</accession>
<protein>
    <submittedName>
        <fullName evidence="5">Hydrolase</fullName>
    </submittedName>
</protein>
<dbReference type="Pfam" id="PF01183">
    <property type="entry name" value="Glyco_hydro_25"/>
    <property type="match status" value="1"/>
</dbReference>